<evidence type="ECO:0008006" key="5">
    <source>
        <dbReference type="Google" id="ProtNLM"/>
    </source>
</evidence>
<comment type="similarity">
    <text evidence="1">Belongs to the QWRF family.</text>
</comment>
<dbReference type="GO" id="GO:0005880">
    <property type="term" value="C:nuclear microtubule"/>
    <property type="evidence" value="ECO:0007669"/>
    <property type="project" value="TreeGrafter"/>
</dbReference>
<sequence length="605" mass="65963">MNSDSETGHPHGSPKPRRPKSRDVSSRYLSQSALSSPERKFDLPSPRQTLSPRQKPPRSSNDTRRQRSFGGGSDDDGGLIRGLWPAPAPIKTSSSSKKLDTFGDYLGKERLRDLKIDNKNNKVKQNIENPLFEYEMAGEKIAKENHKSFFGGSMRLGFPRRSSKTPASKSSYYSPNLSGNETGIAPGRFSVDETALRRRSLGPASDTADSGSECSDASSSYRSGFSGKTPGKNPSLGSFKSSTASARRSGVEVSSKYLQDLRAKTRVGTPDSNVPIPSSLDKSPSTRTSKSSVMYSGGPAAQKWAMYPGREVLPPVDSRGKPPPAFSNLRPKGKGVGDLLSKGLGLFKGKKSTVVAEATSGGSTPVALAPVPSAVVGGLAVGYGGAECVHELRLMDTRLIQWSFVNARGAFVNLRMTNKAERNFIGAWHSITKLQHSVVQKKLQLDKEKLEMKLSFILHSHIKSLEAWGDIQAQNLSAVSGAKDSFHSAISRVPLVDGAKVMDPHSAYLALQHAANLATSVNSMLYTISPTEPEDNNTTWYRKIDYVKQAEKTITLISELAKVVRQEKALLQEFLELLRIISTLEIQERSLKCSLIQIKRSQQQQ</sequence>
<feature type="compositionally biased region" description="Polar residues" evidence="2">
    <location>
        <begin position="164"/>
        <end position="181"/>
    </location>
</feature>
<gene>
    <name evidence="3" type="ORF">RHSIM_Rhsim04G0065600</name>
</gene>
<accession>A0A834H0W4</accession>
<dbReference type="GO" id="GO:0008017">
    <property type="term" value="F:microtubule binding"/>
    <property type="evidence" value="ECO:0007669"/>
    <property type="project" value="TreeGrafter"/>
</dbReference>
<dbReference type="OrthoDB" id="774923at2759"/>
<dbReference type="AlphaFoldDB" id="A0A834H0W4"/>
<evidence type="ECO:0000313" key="4">
    <source>
        <dbReference type="Proteomes" id="UP000626092"/>
    </source>
</evidence>
<dbReference type="PANTHER" id="PTHR31807:SF31">
    <property type="entry name" value="QWRF MOTIF PROTEIN (DUF566)-RELATED"/>
    <property type="match status" value="1"/>
</dbReference>
<feature type="compositionally biased region" description="Low complexity" evidence="2">
    <location>
        <begin position="26"/>
        <end position="36"/>
    </location>
</feature>
<dbReference type="GO" id="GO:0051225">
    <property type="term" value="P:spindle assembly"/>
    <property type="evidence" value="ECO:0007669"/>
    <property type="project" value="TreeGrafter"/>
</dbReference>
<dbReference type="InterPro" id="IPR007573">
    <property type="entry name" value="QWRF"/>
</dbReference>
<evidence type="ECO:0000256" key="2">
    <source>
        <dbReference type="SAM" id="MobiDB-lite"/>
    </source>
</evidence>
<feature type="region of interest" description="Disordered" evidence="2">
    <location>
        <begin position="199"/>
        <end position="296"/>
    </location>
</feature>
<reference evidence="3" key="1">
    <citation type="submission" date="2019-11" db="EMBL/GenBank/DDBJ databases">
        <authorList>
            <person name="Liu Y."/>
            <person name="Hou J."/>
            <person name="Li T.-Q."/>
            <person name="Guan C.-H."/>
            <person name="Wu X."/>
            <person name="Wu H.-Z."/>
            <person name="Ling F."/>
            <person name="Zhang R."/>
            <person name="Shi X.-G."/>
            <person name="Ren J.-P."/>
            <person name="Chen E.-F."/>
            <person name="Sun J.-M."/>
        </authorList>
    </citation>
    <scope>NUCLEOTIDE SEQUENCE</scope>
    <source>
        <strain evidence="3">Adult_tree_wgs_1</strain>
        <tissue evidence="3">Leaves</tissue>
    </source>
</reference>
<organism evidence="3 4">
    <name type="scientific">Rhododendron simsii</name>
    <name type="common">Sims's rhododendron</name>
    <dbReference type="NCBI Taxonomy" id="118357"/>
    <lineage>
        <taxon>Eukaryota</taxon>
        <taxon>Viridiplantae</taxon>
        <taxon>Streptophyta</taxon>
        <taxon>Embryophyta</taxon>
        <taxon>Tracheophyta</taxon>
        <taxon>Spermatophyta</taxon>
        <taxon>Magnoliopsida</taxon>
        <taxon>eudicotyledons</taxon>
        <taxon>Gunneridae</taxon>
        <taxon>Pentapetalae</taxon>
        <taxon>asterids</taxon>
        <taxon>Ericales</taxon>
        <taxon>Ericaceae</taxon>
        <taxon>Ericoideae</taxon>
        <taxon>Rhodoreae</taxon>
        <taxon>Rhododendron</taxon>
    </lineage>
</organism>
<dbReference type="Proteomes" id="UP000626092">
    <property type="component" value="Unassembled WGS sequence"/>
</dbReference>
<keyword evidence="4" id="KW-1185">Reference proteome</keyword>
<dbReference type="PANTHER" id="PTHR31807">
    <property type="entry name" value="AUGMIN FAMILY MEMBER"/>
    <property type="match status" value="1"/>
</dbReference>
<feature type="compositionally biased region" description="Polar residues" evidence="2">
    <location>
        <begin position="46"/>
        <end position="60"/>
    </location>
</feature>
<dbReference type="EMBL" id="WJXA01000004">
    <property type="protein sequence ID" value="KAF7144946.1"/>
    <property type="molecule type" value="Genomic_DNA"/>
</dbReference>
<dbReference type="Pfam" id="PF04484">
    <property type="entry name" value="QWRF"/>
    <property type="match status" value="1"/>
</dbReference>
<evidence type="ECO:0000256" key="1">
    <source>
        <dbReference type="ARBA" id="ARBA00010016"/>
    </source>
</evidence>
<evidence type="ECO:0000313" key="3">
    <source>
        <dbReference type="EMBL" id="KAF7144946.1"/>
    </source>
</evidence>
<feature type="compositionally biased region" description="Low complexity" evidence="2">
    <location>
        <begin position="208"/>
        <end position="220"/>
    </location>
</feature>
<protein>
    <recommendedName>
        <fullName evidence="5">QWRF motif-containing protein 3</fullName>
    </recommendedName>
</protein>
<feature type="compositionally biased region" description="Polar residues" evidence="2">
    <location>
        <begin position="270"/>
        <end position="294"/>
    </location>
</feature>
<comment type="caution">
    <text evidence="3">The sequence shown here is derived from an EMBL/GenBank/DDBJ whole genome shotgun (WGS) entry which is preliminary data.</text>
</comment>
<dbReference type="GO" id="GO:0005737">
    <property type="term" value="C:cytoplasm"/>
    <property type="evidence" value="ECO:0007669"/>
    <property type="project" value="TreeGrafter"/>
</dbReference>
<feature type="compositionally biased region" description="Polar residues" evidence="2">
    <location>
        <begin position="235"/>
        <end position="246"/>
    </location>
</feature>
<name>A0A834H0W4_RHOSS</name>
<feature type="region of interest" description="Disordered" evidence="2">
    <location>
        <begin position="1"/>
        <end position="101"/>
    </location>
</feature>
<feature type="region of interest" description="Disordered" evidence="2">
    <location>
        <begin position="155"/>
        <end position="187"/>
    </location>
</feature>
<proteinExistence type="inferred from homology"/>